<reference evidence="6 7" key="1">
    <citation type="submission" date="2014-06" db="EMBL/GenBank/DDBJ databases">
        <authorList>
            <person name="Swart Estienne"/>
        </authorList>
    </citation>
    <scope>NUCLEOTIDE SEQUENCE [LARGE SCALE GENOMIC DNA]</scope>
    <source>
        <strain evidence="6 7">130c</strain>
    </source>
</reference>
<dbReference type="CDD" id="cd02909">
    <property type="entry name" value="cupin_pirin_N"/>
    <property type="match status" value="1"/>
</dbReference>
<comment type="similarity">
    <text evidence="1 3">Belongs to the pirin family.</text>
</comment>
<dbReference type="OrthoDB" id="198735at2759"/>
<dbReference type="InterPro" id="IPR003829">
    <property type="entry name" value="Pirin_N_dom"/>
</dbReference>
<dbReference type="PANTHER" id="PTHR13903:SF8">
    <property type="entry name" value="PIRIN"/>
    <property type="match status" value="1"/>
</dbReference>
<keyword evidence="7" id="KW-1185">Reference proteome</keyword>
<dbReference type="CDD" id="cd02247">
    <property type="entry name" value="cupin_pirin_C"/>
    <property type="match status" value="1"/>
</dbReference>
<keyword evidence="2" id="KW-0479">Metal-binding</keyword>
<dbReference type="EMBL" id="CCKQ01019658">
    <property type="protein sequence ID" value="CDW91677.1"/>
    <property type="molecule type" value="Genomic_DNA"/>
</dbReference>
<feature type="binding site" evidence="2">
    <location>
        <position position="61"/>
    </location>
    <ligand>
        <name>Fe cation</name>
        <dbReference type="ChEBI" id="CHEBI:24875"/>
    </ligand>
</feature>
<feature type="binding site" evidence="2">
    <location>
        <position position="59"/>
    </location>
    <ligand>
        <name>Fe cation</name>
        <dbReference type="ChEBI" id="CHEBI:24875"/>
    </ligand>
</feature>
<dbReference type="Proteomes" id="UP000039865">
    <property type="component" value="Unassembled WGS sequence"/>
</dbReference>
<evidence type="ECO:0000313" key="7">
    <source>
        <dbReference type="Proteomes" id="UP000039865"/>
    </source>
</evidence>
<keyword evidence="2" id="KW-0408">Iron</keyword>
<evidence type="ECO:0000256" key="3">
    <source>
        <dbReference type="RuleBase" id="RU003457"/>
    </source>
</evidence>
<dbReference type="GO" id="GO:0046872">
    <property type="term" value="F:metal ion binding"/>
    <property type="evidence" value="ECO:0007669"/>
    <property type="project" value="UniProtKB-KW"/>
</dbReference>
<protein>
    <submittedName>
        <fullName evidence="6">Pirin</fullName>
    </submittedName>
</protein>
<organism evidence="6 7">
    <name type="scientific">Stylonychia lemnae</name>
    <name type="common">Ciliate</name>
    <dbReference type="NCBI Taxonomy" id="5949"/>
    <lineage>
        <taxon>Eukaryota</taxon>
        <taxon>Sar</taxon>
        <taxon>Alveolata</taxon>
        <taxon>Ciliophora</taxon>
        <taxon>Intramacronucleata</taxon>
        <taxon>Spirotrichea</taxon>
        <taxon>Stichotrichia</taxon>
        <taxon>Sporadotrichida</taxon>
        <taxon>Oxytrichidae</taxon>
        <taxon>Stylonychinae</taxon>
        <taxon>Stylonychia</taxon>
    </lineage>
</organism>
<name>A0A078BET8_STYLE</name>
<sequence length="302" mass="34269">MEIQRTLKPVEFIFTTKEQGEGVGAKVRRYIGGRHIPNLDPFLMLDMARVKLPAAFPDHPHRGFETVSYNLQGEFLHEDFRGHKGRLGPGDVQWMTAGRGIMHSEIPSSYDEESIGFQLWINLDKKNKFCEPRYQEIKKENIPVYQKDSSFKAKVISGEVLGVKGPIEAVTPTYYIDFTMDRGQKYDHPIPAGWNSFILVYKGKIAIQDDESKQVAEGQAALFELTEGEEQVIRLQSLEDQTGLILLAGKPINEPIVQGGPFVLNTKEELMQAYSDFQNGVNGFEGANTWKSQNRKMMVKRQ</sequence>
<evidence type="ECO:0000313" key="6">
    <source>
        <dbReference type="EMBL" id="CDW91677.1"/>
    </source>
</evidence>
<dbReference type="Pfam" id="PF02678">
    <property type="entry name" value="Pirin"/>
    <property type="match status" value="1"/>
</dbReference>
<evidence type="ECO:0000256" key="2">
    <source>
        <dbReference type="PIRSR" id="PIRSR006232-1"/>
    </source>
</evidence>
<accession>A0A078BET8</accession>
<dbReference type="OMA" id="TPWHPHR"/>
<dbReference type="Pfam" id="PF05726">
    <property type="entry name" value="Pirin_C"/>
    <property type="match status" value="1"/>
</dbReference>
<feature type="domain" description="Pirin C-terminal" evidence="5">
    <location>
        <begin position="175"/>
        <end position="282"/>
    </location>
</feature>
<comment type="cofactor">
    <cofactor evidence="2">
        <name>Fe cation</name>
        <dbReference type="ChEBI" id="CHEBI:24875"/>
    </cofactor>
    <text evidence="2">Binds 1 Fe cation per subunit.</text>
</comment>
<feature type="binding site" evidence="2">
    <location>
        <position position="105"/>
    </location>
    <ligand>
        <name>Fe cation</name>
        <dbReference type="ChEBI" id="CHEBI:24875"/>
    </ligand>
</feature>
<dbReference type="InterPro" id="IPR008778">
    <property type="entry name" value="Pirin_C_dom"/>
</dbReference>
<dbReference type="InterPro" id="IPR014710">
    <property type="entry name" value="RmlC-like_jellyroll"/>
</dbReference>
<evidence type="ECO:0000259" key="5">
    <source>
        <dbReference type="Pfam" id="PF05726"/>
    </source>
</evidence>
<feature type="domain" description="Pirin N-terminal" evidence="4">
    <location>
        <begin position="26"/>
        <end position="121"/>
    </location>
</feature>
<dbReference type="PIRSF" id="PIRSF006232">
    <property type="entry name" value="Pirin"/>
    <property type="match status" value="1"/>
</dbReference>
<feature type="binding site" evidence="2">
    <location>
        <position position="103"/>
    </location>
    <ligand>
        <name>Fe cation</name>
        <dbReference type="ChEBI" id="CHEBI:24875"/>
    </ligand>
</feature>
<gene>
    <name evidence="6" type="primary">Contig5768.g6178</name>
    <name evidence="6" type="ORF">STYLEM_20836</name>
</gene>
<evidence type="ECO:0000256" key="1">
    <source>
        <dbReference type="ARBA" id="ARBA00008416"/>
    </source>
</evidence>
<proteinExistence type="inferred from homology"/>
<dbReference type="InParanoid" id="A0A078BET8"/>
<evidence type="ECO:0000259" key="4">
    <source>
        <dbReference type="Pfam" id="PF02678"/>
    </source>
</evidence>
<dbReference type="AlphaFoldDB" id="A0A078BET8"/>
<dbReference type="InterPro" id="IPR011051">
    <property type="entry name" value="RmlC_Cupin_sf"/>
</dbReference>
<dbReference type="Gene3D" id="2.60.120.10">
    <property type="entry name" value="Jelly Rolls"/>
    <property type="match status" value="2"/>
</dbReference>
<dbReference type="InterPro" id="IPR012093">
    <property type="entry name" value="Pirin"/>
</dbReference>
<dbReference type="SUPFAM" id="SSF51182">
    <property type="entry name" value="RmlC-like cupins"/>
    <property type="match status" value="1"/>
</dbReference>
<dbReference type="PANTHER" id="PTHR13903">
    <property type="entry name" value="PIRIN-RELATED"/>
    <property type="match status" value="1"/>
</dbReference>